<dbReference type="AlphaFoldDB" id="A0A2T3A8P1"/>
<dbReference type="EMBL" id="KZ678437">
    <property type="protein sequence ID" value="PSR85782.1"/>
    <property type="molecule type" value="Genomic_DNA"/>
</dbReference>
<accession>A0A2T3A8P1</accession>
<gene>
    <name evidence="2" type="ORF">BD289DRAFT_249626</name>
</gene>
<sequence length="337" mass="36574">MSSLGHSLEAASPSSVQADTQSFISTITSSSDVVSINKRSITYSNISGFVIIQSIILGCLIVGITVFMAMRQRKRARDNKDIEQICRPNLNRERYVPARRDPITSHVRMQSSGTSRHRDEENIKSPAIVVSDAGGRPHATSTLHSPGFYGSVTTKFNSCISRDSSMIGLTPPPKRAMLQTAHSYEASPEPAKDDGTARLLSPQQTQSLAWPPTPSLDDFSTARKAPATPIKTTYITLPSPSYLGHGMAMKDHLPTNLAPNHQTPKAAAPPPLAKSALLTPNWYQNAPLSARSVRSTFTTDTRLSIRSPSAESMMFASALRPAPPPRRLTTVLSEDVE</sequence>
<dbReference type="InParanoid" id="A0A2T3A8P1"/>
<keyword evidence="1" id="KW-0472">Membrane</keyword>
<protein>
    <submittedName>
        <fullName evidence="2">Uncharacterized protein</fullName>
    </submittedName>
</protein>
<keyword evidence="1" id="KW-1133">Transmembrane helix</keyword>
<name>A0A2T3A8P1_9PEZI</name>
<evidence type="ECO:0000256" key="1">
    <source>
        <dbReference type="SAM" id="Phobius"/>
    </source>
</evidence>
<organism evidence="2 3">
    <name type="scientific">Coniella lustricola</name>
    <dbReference type="NCBI Taxonomy" id="2025994"/>
    <lineage>
        <taxon>Eukaryota</taxon>
        <taxon>Fungi</taxon>
        <taxon>Dikarya</taxon>
        <taxon>Ascomycota</taxon>
        <taxon>Pezizomycotina</taxon>
        <taxon>Sordariomycetes</taxon>
        <taxon>Sordariomycetidae</taxon>
        <taxon>Diaporthales</taxon>
        <taxon>Schizoparmaceae</taxon>
        <taxon>Coniella</taxon>
    </lineage>
</organism>
<keyword evidence="3" id="KW-1185">Reference proteome</keyword>
<evidence type="ECO:0000313" key="2">
    <source>
        <dbReference type="EMBL" id="PSR85782.1"/>
    </source>
</evidence>
<feature type="transmembrane region" description="Helical" evidence="1">
    <location>
        <begin position="46"/>
        <end position="70"/>
    </location>
</feature>
<proteinExistence type="predicted"/>
<evidence type="ECO:0000313" key="3">
    <source>
        <dbReference type="Proteomes" id="UP000241462"/>
    </source>
</evidence>
<dbReference type="Proteomes" id="UP000241462">
    <property type="component" value="Unassembled WGS sequence"/>
</dbReference>
<reference evidence="2 3" key="1">
    <citation type="journal article" date="2018" name="Mycol. Prog.">
        <title>Coniella lustricola, a new species from submerged detritus.</title>
        <authorList>
            <person name="Raudabaugh D.B."/>
            <person name="Iturriaga T."/>
            <person name="Carver A."/>
            <person name="Mondo S."/>
            <person name="Pangilinan J."/>
            <person name="Lipzen A."/>
            <person name="He G."/>
            <person name="Amirebrahimi M."/>
            <person name="Grigoriev I.V."/>
            <person name="Miller A.N."/>
        </authorList>
    </citation>
    <scope>NUCLEOTIDE SEQUENCE [LARGE SCALE GENOMIC DNA]</scope>
    <source>
        <strain evidence="2 3">B22-T-1</strain>
    </source>
</reference>
<keyword evidence="1" id="KW-0812">Transmembrane</keyword>